<keyword evidence="1" id="KW-0812">Transmembrane</keyword>
<keyword evidence="1" id="KW-0472">Membrane</keyword>
<name>A0A5J4T1X7_9ZZZZ</name>
<organism evidence="2">
    <name type="scientific">termite gut metagenome</name>
    <dbReference type="NCBI Taxonomy" id="433724"/>
    <lineage>
        <taxon>unclassified sequences</taxon>
        <taxon>metagenomes</taxon>
        <taxon>organismal metagenomes</taxon>
    </lineage>
</organism>
<dbReference type="EMBL" id="SNRY01000005">
    <property type="protein sequence ID" value="KAA6352088.1"/>
    <property type="molecule type" value="Genomic_DNA"/>
</dbReference>
<comment type="caution">
    <text evidence="2">The sequence shown here is derived from an EMBL/GenBank/DDBJ whole genome shotgun (WGS) entry which is preliminary data.</text>
</comment>
<gene>
    <name evidence="2" type="ORF">EZS27_000500</name>
    <name evidence="3" type="ORF">EZS27_000570</name>
</gene>
<dbReference type="AlphaFoldDB" id="A0A5J4T1X7"/>
<protein>
    <submittedName>
        <fullName evidence="2">Uncharacterized protein</fullName>
    </submittedName>
</protein>
<evidence type="ECO:0000313" key="3">
    <source>
        <dbReference type="EMBL" id="KAA6352158.1"/>
    </source>
</evidence>
<feature type="transmembrane region" description="Helical" evidence="1">
    <location>
        <begin position="7"/>
        <end position="23"/>
    </location>
</feature>
<evidence type="ECO:0000313" key="2">
    <source>
        <dbReference type="EMBL" id="KAA6352088.1"/>
    </source>
</evidence>
<reference evidence="2" key="1">
    <citation type="submission" date="2019-03" db="EMBL/GenBank/DDBJ databases">
        <title>Single cell metagenomics reveals metabolic interactions within the superorganism composed of flagellate Streblomastix strix and complex community of Bacteroidetes bacteria on its surface.</title>
        <authorList>
            <person name="Treitli S.C."/>
            <person name="Kolisko M."/>
            <person name="Husnik F."/>
            <person name="Keeling P."/>
            <person name="Hampl V."/>
        </authorList>
    </citation>
    <scope>NUCLEOTIDE SEQUENCE</scope>
    <source>
        <strain evidence="2">STM</strain>
    </source>
</reference>
<dbReference type="EMBL" id="SNRY01000005">
    <property type="protein sequence ID" value="KAA6352158.1"/>
    <property type="molecule type" value="Genomic_DNA"/>
</dbReference>
<keyword evidence="1" id="KW-1133">Transmembrane helix</keyword>
<accession>A0A5J4T1X7</accession>
<proteinExistence type="predicted"/>
<sequence length="33" mass="3863">MDKIIHILFLVVTPFTIPISFYGKKLDLLYLPI</sequence>
<evidence type="ECO:0000256" key="1">
    <source>
        <dbReference type="SAM" id="Phobius"/>
    </source>
</evidence>